<dbReference type="SMART" id="SM00347">
    <property type="entry name" value="HTH_MARR"/>
    <property type="match status" value="1"/>
</dbReference>
<dbReference type="GO" id="GO:0006950">
    <property type="term" value="P:response to stress"/>
    <property type="evidence" value="ECO:0007669"/>
    <property type="project" value="TreeGrafter"/>
</dbReference>
<accession>A0A561XQ77</accession>
<dbReference type="EMBL" id="VJWE01000012">
    <property type="protein sequence ID" value="TWG38260.1"/>
    <property type="molecule type" value="Genomic_DNA"/>
</dbReference>
<sequence>MGADPLLGGATLAPMAKSFDFHNTPGHLVRRAHQRTVALFMEETAGFDVTPVQFAILHELLAQPGEDQVTLAARVAFDAATSGSVIGRLEKRGWIRREPDTRDRRRKLLWITPEGEVAALQMRDAAQRVQERLTAPLSAQESADLMVLLSKVVYNHQDPAGTSGA</sequence>
<dbReference type="InterPro" id="IPR036390">
    <property type="entry name" value="WH_DNA-bd_sf"/>
</dbReference>
<dbReference type="Gene3D" id="1.10.10.10">
    <property type="entry name" value="Winged helix-like DNA-binding domain superfamily/Winged helix DNA-binding domain"/>
    <property type="match status" value="1"/>
</dbReference>
<dbReference type="Proteomes" id="UP000321485">
    <property type="component" value="Unassembled WGS sequence"/>
</dbReference>
<evidence type="ECO:0000259" key="1">
    <source>
        <dbReference type="PROSITE" id="PS50995"/>
    </source>
</evidence>
<comment type="caution">
    <text evidence="2">The sequence shown here is derived from an EMBL/GenBank/DDBJ whole genome shotgun (WGS) entry which is preliminary data.</text>
</comment>
<reference evidence="2 3" key="1">
    <citation type="journal article" date="2015" name="Stand. Genomic Sci.">
        <title>Genomic Encyclopedia of Bacterial and Archaeal Type Strains, Phase III: the genomes of soil and plant-associated and newly described type strains.</title>
        <authorList>
            <person name="Whitman W.B."/>
            <person name="Woyke T."/>
            <person name="Klenk H.P."/>
            <person name="Zhou Y."/>
            <person name="Lilburn T.G."/>
            <person name="Beck B.J."/>
            <person name="De Vos P."/>
            <person name="Vandamme P."/>
            <person name="Eisen J.A."/>
            <person name="Garrity G."/>
            <person name="Hugenholtz P."/>
            <person name="Kyrpides N.C."/>
        </authorList>
    </citation>
    <scope>NUCLEOTIDE SEQUENCE [LARGE SCALE GENOMIC DNA]</scope>
    <source>
        <strain evidence="2 3">DSM 64</strain>
    </source>
</reference>
<evidence type="ECO:0000313" key="2">
    <source>
        <dbReference type="EMBL" id="TWG38260.1"/>
    </source>
</evidence>
<organism evidence="2 3">
    <name type="scientific">Acidovorax delafieldii</name>
    <name type="common">Pseudomonas delafieldii</name>
    <dbReference type="NCBI Taxonomy" id="47920"/>
    <lineage>
        <taxon>Bacteria</taxon>
        <taxon>Pseudomonadati</taxon>
        <taxon>Pseudomonadota</taxon>
        <taxon>Betaproteobacteria</taxon>
        <taxon>Burkholderiales</taxon>
        <taxon>Comamonadaceae</taxon>
        <taxon>Acidovorax</taxon>
    </lineage>
</organism>
<dbReference type="GO" id="GO:0003700">
    <property type="term" value="F:DNA-binding transcription factor activity"/>
    <property type="evidence" value="ECO:0007669"/>
    <property type="project" value="InterPro"/>
</dbReference>
<dbReference type="PANTHER" id="PTHR33164">
    <property type="entry name" value="TRANSCRIPTIONAL REGULATOR, MARR FAMILY"/>
    <property type="match status" value="1"/>
</dbReference>
<dbReference type="AlphaFoldDB" id="A0A561XQ77"/>
<evidence type="ECO:0000313" key="3">
    <source>
        <dbReference type="Proteomes" id="UP000321485"/>
    </source>
</evidence>
<dbReference type="InterPro" id="IPR000835">
    <property type="entry name" value="HTH_MarR-typ"/>
</dbReference>
<dbReference type="SUPFAM" id="SSF46785">
    <property type="entry name" value="Winged helix' DNA-binding domain"/>
    <property type="match status" value="1"/>
</dbReference>
<dbReference type="PANTHER" id="PTHR33164:SF95">
    <property type="entry name" value="TRANSCRIPTIONAL REGULATOR"/>
    <property type="match status" value="1"/>
</dbReference>
<dbReference type="PROSITE" id="PS50995">
    <property type="entry name" value="HTH_MARR_2"/>
    <property type="match status" value="1"/>
</dbReference>
<proteinExistence type="predicted"/>
<protein>
    <submittedName>
        <fullName evidence="2">MarR family transcriptional regulator</fullName>
    </submittedName>
</protein>
<dbReference type="Pfam" id="PF01047">
    <property type="entry name" value="MarR"/>
    <property type="match status" value="1"/>
</dbReference>
<name>A0A561XQ77_ACIDE</name>
<dbReference type="InterPro" id="IPR036388">
    <property type="entry name" value="WH-like_DNA-bd_sf"/>
</dbReference>
<dbReference type="PRINTS" id="PR00598">
    <property type="entry name" value="HTHMARR"/>
</dbReference>
<dbReference type="InterPro" id="IPR039422">
    <property type="entry name" value="MarR/SlyA-like"/>
</dbReference>
<gene>
    <name evidence="2" type="ORF">ATF69_2202</name>
</gene>
<feature type="domain" description="HTH marR-type" evidence="1">
    <location>
        <begin position="22"/>
        <end position="154"/>
    </location>
</feature>